<dbReference type="InterPro" id="IPR011467">
    <property type="entry name" value="DUF1573"/>
</dbReference>
<dbReference type="Pfam" id="PF07610">
    <property type="entry name" value="DUF1573"/>
    <property type="match status" value="1"/>
</dbReference>
<dbReference type="RefSeq" id="WP_108777220.1">
    <property type="nucleotide sequence ID" value="NZ_CP029186.1"/>
</dbReference>
<protein>
    <submittedName>
        <fullName evidence="3">DUF1573 domain-containing protein</fullName>
    </submittedName>
</protein>
<gene>
    <name evidence="3" type="ORF">HYN59_05000</name>
</gene>
<evidence type="ECO:0000313" key="3">
    <source>
        <dbReference type="EMBL" id="AWH84514.1"/>
    </source>
</evidence>
<sequence>MKTLKLSLFAVAGALMLSFSANAQQTTVAKKGKATTAKLEAKPAPAVKAAPAMKAADGTEAPKNMTPSGITWKEDTFTFGDIEKGKPASHDFTFKNTTKQTILITNVKAQCGCTATNYTKTPIKPGESGTVTATYNAANAGTFSKTVTVTTNDSDVNKILTIKGKVIAPEGEAAPAPATHQ</sequence>
<dbReference type="PANTHER" id="PTHR37833:SF1">
    <property type="entry name" value="SIGNAL PEPTIDE PROTEIN"/>
    <property type="match status" value="1"/>
</dbReference>
<name>A0A2S1QVU9_9FLAO</name>
<accession>A0A2S1QVU9</accession>
<keyword evidence="4" id="KW-1185">Reference proteome</keyword>
<feature type="region of interest" description="Disordered" evidence="1">
    <location>
        <begin position="50"/>
        <end position="69"/>
    </location>
</feature>
<dbReference type="OrthoDB" id="826619at2"/>
<dbReference type="PANTHER" id="PTHR37833">
    <property type="entry name" value="LIPOPROTEIN-RELATED"/>
    <property type="match status" value="1"/>
</dbReference>
<dbReference type="Gene3D" id="2.60.40.10">
    <property type="entry name" value="Immunoglobulins"/>
    <property type="match status" value="1"/>
</dbReference>
<dbReference type="KEGG" id="falb:HYN59_05000"/>
<evidence type="ECO:0000256" key="1">
    <source>
        <dbReference type="SAM" id="MobiDB-lite"/>
    </source>
</evidence>
<feature type="signal peptide" evidence="2">
    <location>
        <begin position="1"/>
        <end position="23"/>
    </location>
</feature>
<proteinExistence type="predicted"/>
<dbReference type="AlphaFoldDB" id="A0A2S1QVU9"/>
<dbReference type="EMBL" id="CP029186">
    <property type="protein sequence ID" value="AWH84514.1"/>
    <property type="molecule type" value="Genomic_DNA"/>
</dbReference>
<evidence type="ECO:0000313" key="4">
    <source>
        <dbReference type="Proteomes" id="UP000244929"/>
    </source>
</evidence>
<feature type="chain" id="PRO_5015423300" evidence="2">
    <location>
        <begin position="24"/>
        <end position="181"/>
    </location>
</feature>
<dbReference type="InterPro" id="IPR013783">
    <property type="entry name" value="Ig-like_fold"/>
</dbReference>
<dbReference type="Proteomes" id="UP000244929">
    <property type="component" value="Chromosome"/>
</dbReference>
<organism evidence="3 4">
    <name type="scientific">Flavobacterium album</name>
    <dbReference type="NCBI Taxonomy" id="2175091"/>
    <lineage>
        <taxon>Bacteria</taxon>
        <taxon>Pseudomonadati</taxon>
        <taxon>Bacteroidota</taxon>
        <taxon>Flavobacteriia</taxon>
        <taxon>Flavobacteriales</taxon>
        <taxon>Flavobacteriaceae</taxon>
        <taxon>Flavobacterium</taxon>
    </lineage>
</organism>
<reference evidence="3 4" key="1">
    <citation type="submission" date="2018-04" db="EMBL/GenBank/DDBJ databases">
        <title>Genome sequencing of Flavobacterium sp. HYN0059.</title>
        <authorList>
            <person name="Yi H."/>
            <person name="Baek C."/>
        </authorList>
    </citation>
    <scope>NUCLEOTIDE SEQUENCE [LARGE SCALE GENOMIC DNA]</scope>
    <source>
        <strain evidence="3 4">HYN0059</strain>
    </source>
</reference>
<evidence type="ECO:0000256" key="2">
    <source>
        <dbReference type="SAM" id="SignalP"/>
    </source>
</evidence>
<keyword evidence="2" id="KW-0732">Signal</keyword>